<comment type="caution">
    <text evidence="1">The sequence shown here is derived from an EMBL/GenBank/DDBJ whole genome shotgun (WGS) entry which is preliminary data.</text>
</comment>
<evidence type="ECO:0000313" key="1">
    <source>
        <dbReference type="EMBL" id="MED6241181.1"/>
    </source>
</evidence>
<dbReference type="Proteomes" id="UP001345963">
    <property type="component" value="Unassembled WGS sequence"/>
</dbReference>
<name>A0ABU7ASH2_9TELE</name>
<accession>A0ABU7ASH2</accession>
<sequence length="172" mass="18471">MSRRSLRLDDGLLDRSLPRSSASFSVGGASWRSRARHSWQHSASCSESLLVSSPRKAVAQSLHNSSLHSVASDASLMSSLLDESSIQESTLVETFWGLDQDADPKESTIVASEISSLIGSDSCCAKHSVQTVSSVCCKDCDCQSAPKTNMETSTVYCRDRRGRTGEAAAFCS</sequence>
<reference evidence="1 2" key="1">
    <citation type="submission" date="2021-07" db="EMBL/GenBank/DDBJ databases">
        <authorList>
            <person name="Palmer J.M."/>
        </authorList>
    </citation>
    <scope>NUCLEOTIDE SEQUENCE [LARGE SCALE GENOMIC DNA]</scope>
    <source>
        <strain evidence="1 2">AT_MEX2019</strain>
        <tissue evidence="1">Muscle</tissue>
    </source>
</reference>
<evidence type="ECO:0000313" key="2">
    <source>
        <dbReference type="Proteomes" id="UP001345963"/>
    </source>
</evidence>
<organism evidence="1 2">
    <name type="scientific">Ataeniobius toweri</name>
    <dbReference type="NCBI Taxonomy" id="208326"/>
    <lineage>
        <taxon>Eukaryota</taxon>
        <taxon>Metazoa</taxon>
        <taxon>Chordata</taxon>
        <taxon>Craniata</taxon>
        <taxon>Vertebrata</taxon>
        <taxon>Euteleostomi</taxon>
        <taxon>Actinopterygii</taxon>
        <taxon>Neopterygii</taxon>
        <taxon>Teleostei</taxon>
        <taxon>Neoteleostei</taxon>
        <taxon>Acanthomorphata</taxon>
        <taxon>Ovalentaria</taxon>
        <taxon>Atherinomorphae</taxon>
        <taxon>Cyprinodontiformes</taxon>
        <taxon>Goodeidae</taxon>
        <taxon>Ataeniobius</taxon>
    </lineage>
</organism>
<protein>
    <submittedName>
        <fullName evidence="1">Uncharacterized protein</fullName>
    </submittedName>
</protein>
<keyword evidence="2" id="KW-1185">Reference proteome</keyword>
<gene>
    <name evidence="1" type="ORF">ATANTOWER_001919</name>
</gene>
<proteinExistence type="predicted"/>
<dbReference type="EMBL" id="JAHUTI010029623">
    <property type="protein sequence ID" value="MED6241181.1"/>
    <property type="molecule type" value="Genomic_DNA"/>
</dbReference>